<protein>
    <recommendedName>
        <fullName evidence="15">Cytochrome P450</fullName>
    </recommendedName>
</protein>
<reference evidence="13 14" key="1">
    <citation type="journal article" date="2010" name="Proc. Natl. Acad. Sci. U.S.A.">
        <title>Insights into evolution of multicellular fungi from the assembled chromosomes of the mushroom Coprinopsis cinerea (Coprinus cinereus).</title>
        <authorList>
            <person name="Stajich J.E."/>
            <person name="Wilke S.K."/>
            <person name="Ahren D."/>
            <person name="Au C.H."/>
            <person name="Birren B.W."/>
            <person name="Borodovsky M."/>
            <person name="Burns C."/>
            <person name="Canback B."/>
            <person name="Casselton L.A."/>
            <person name="Cheng C.K."/>
            <person name="Deng J."/>
            <person name="Dietrich F.S."/>
            <person name="Fargo D.C."/>
            <person name="Farman M.L."/>
            <person name="Gathman A.C."/>
            <person name="Goldberg J."/>
            <person name="Guigo R."/>
            <person name="Hoegger P.J."/>
            <person name="Hooker J.B."/>
            <person name="Huggins A."/>
            <person name="James T.Y."/>
            <person name="Kamada T."/>
            <person name="Kilaru S."/>
            <person name="Kodira C."/>
            <person name="Kues U."/>
            <person name="Kupfer D."/>
            <person name="Kwan H.S."/>
            <person name="Lomsadze A."/>
            <person name="Li W."/>
            <person name="Lilly W.W."/>
            <person name="Ma L.J."/>
            <person name="Mackey A.J."/>
            <person name="Manning G."/>
            <person name="Martin F."/>
            <person name="Muraguchi H."/>
            <person name="Natvig D.O."/>
            <person name="Palmerini H."/>
            <person name="Ramesh M.A."/>
            <person name="Rehmeyer C.J."/>
            <person name="Roe B.A."/>
            <person name="Shenoy N."/>
            <person name="Stanke M."/>
            <person name="Ter-Hovhannisyan V."/>
            <person name="Tunlid A."/>
            <person name="Velagapudi R."/>
            <person name="Vision T.J."/>
            <person name="Zeng Q."/>
            <person name="Zolan M.E."/>
            <person name="Pukkila P.J."/>
        </authorList>
    </citation>
    <scope>NUCLEOTIDE SEQUENCE [LARGE SCALE GENOMIC DNA]</scope>
    <source>
        <strain evidence="14">Okayama-7 / 130 / ATCC MYA-4618 / FGSC 9003</strain>
    </source>
</reference>
<dbReference type="OMA" id="WITYSKW"/>
<evidence type="ECO:0000256" key="5">
    <source>
        <dbReference type="ARBA" id="ARBA00022692"/>
    </source>
</evidence>
<name>D6RKT7_COPC7</name>
<comment type="caution">
    <text evidence="13">The sequence shown here is derived from an EMBL/GenBank/DDBJ whole genome shotgun (WGS) entry which is preliminary data.</text>
</comment>
<dbReference type="KEGG" id="cci:CC1G_14013"/>
<comment type="similarity">
    <text evidence="3">Belongs to the cytochrome P450 family.</text>
</comment>
<evidence type="ECO:0000256" key="3">
    <source>
        <dbReference type="ARBA" id="ARBA00010617"/>
    </source>
</evidence>
<keyword evidence="10" id="KW-0503">Monooxygenase</keyword>
<dbReference type="PANTHER" id="PTHR46300:SF2">
    <property type="entry name" value="CYTOCHROME P450 MONOOXYGENASE ALNH-RELATED"/>
    <property type="match status" value="1"/>
</dbReference>
<dbReference type="VEuPathDB" id="FungiDB:CC1G_14013"/>
<dbReference type="PANTHER" id="PTHR46300">
    <property type="entry name" value="P450, PUTATIVE (EUROFUNG)-RELATED-RELATED"/>
    <property type="match status" value="1"/>
</dbReference>
<keyword evidence="8" id="KW-0560">Oxidoreductase</keyword>
<evidence type="ECO:0000256" key="11">
    <source>
        <dbReference type="ARBA" id="ARBA00023136"/>
    </source>
</evidence>
<keyword evidence="11 12" id="KW-0472">Membrane</keyword>
<dbReference type="GeneID" id="9379237"/>
<evidence type="ECO:0000256" key="10">
    <source>
        <dbReference type="ARBA" id="ARBA00023033"/>
    </source>
</evidence>
<evidence type="ECO:0000256" key="12">
    <source>
        <dbReference type="SAM" id="Phobius"/>
    </source>
</evidence>
<dbReference type="GO" id="GO:0016020">
    <property type="term" value="C:membrane"/>
    <property type="evidence" value="ECO:0007669"/>
    <property type="project" value="UniProtKB-SubCell"/>
</dbReference>
<evidence type="ECO:0000256" key="7">
    <source>
        <dbReference type="ARBA" id="ARBA00022989"/>
    </source>
</evidence>
<dbReference type="InterPro" id="IPR050364">
    <property type="entry name" value="Cytochrome_P450_fung"/>
</dbReference>
<dbReference type="EMBL" id="AACS02000002">
    <property type="protein sequence ID" value="EFI28480.1"/>
    <property type="molecule type" value="Genomic_DNA"/>
</dbReference>
<dbReference type="InParanoid" id="D6RKT7"/>
<evidence type="ECO:0000256" key="2">
    <source>
        <dbReference type="ARBA" id="ARBA00004167"/>
    </source>
</evidence>
<keyword evidence="14" id="KW-1185">Reference proteome</keyword>
<keyword evidence="9" id="KW-0408">Iron</keyword>
<gene>
    <name evidence="13" type="ORF">CC1G_14013</name>
</gene>
<dbReference type="GO" id="GO:0004497">
    <property type="term" value="F:monooxygenase activity"/>
    <property type="evidence" value="ECO:0007669"/>
    <property type="project" value="UniProtKB-KW"/>
</dbReference>
<evidence type="ECO:0000256" key="1">
    <source>
        <dbReference type="ARBA" id="ARBA00001971"/>
    </source>
</evidence>
<dbReference type="Proteomes" id="UP000001861">
    <property type="component" value="Unassembled WGS sequence"/>
</dbReference>
<evidence type="ECO:0000313" key="13">
    <source>
        <dbReference type="EMBL" id="EFI28480.1"/>
    </source>
</evidence>
<dbReference type="AlphaFoldDB" id="D6RKT7"/>
<dbReference type="OrthoDB" id="1055148at2759"/>
<organism evidence="13 14">
    <name type="scientific">Coprinopsis cinerea (strain Okayama-7 / 130 / ATCC MYA-4618 / FGSC 9003)</name>
    <name type="common">Inky cap fungus</name>
    <name type="synonym">Hormographiella aspergillata</name>
    <dbReference type="NCBI Taxonomy" id="240176"/>
    <lineage>
        <taxon>Eukaryota</taxon>
        <taxon>Fungi</taxon>
        <taxon>Dikarya</taxon>
        <taxon>Basidiomycota</taxon>
        <taxon>Agaricomycotina</taxon>
        <taxon>Agaricomycetes</taxon>
        <taxon>Agaricomycetidae</taxon>
        <taxon>Agaricales</taxon>
        <taxon>Agaricineae</taxon>
        <taxon>Psathyrellaceae</taxon>
        <taxon>Coprinopsis</taxon>
    </lineage>
</organism>
<evidence type="ECO:0000256" key="6">
    <source>
        <dbReference type="ARBA" id="ARBA00022723"/>
    </source>
</evidence>
<dbReference type="Pfam" id="PF00067">
    <property type="entry name" value="p450"/>
    <property type="match status" value="1"/>
</dbReference>
<evidence type="ECO:0000256" key="9">
    <source>
        <dbReference type="ARBA" id="ARBA00023004"/>
    </source>
</evidence>
<evidence type="ECO:0000256" key="8">
    <source>
        <dbReference type="ARBA" id="ARBA00023002"/>
    </source>
</evidence>
<keyword evidence="6" id="KW-0479">Metal-binding</keyword>
<dbReference type="SUPFAM" id="SSF48264">
    <property type="entry name" value="Cytochrome P450"/>
    <property type="match status" value="1"/>
</dbReference>
<feature type="transmembrane region" description="Helical" evidence="12">
    <location>
        <begin position="12"/>
        <end position="30"/>
    </location>
</feature>
<keyword evidence="4" id="KW-0349">Heme</keyword>
<proteinExistence type="inferred from homology"/>
<evidence type="ECO:0000256" key="4">
    <source>
        <dbReference type="ARBA" id="ARBA00022617"/>
    </source>
</evidence>
<dbReference type="InterPro" id="IPR001128">
    <property type="entry name" value="Cyt_P450"/>
</dbReference>
<dbReference type="GO" id="GO:0020037">
    <property type="term" value="F:heme binding"/>
    <property type="evidence" value="ECO:0007669"/>
    <property type="project" value="InterPro"/>
</dbReference>
<evidence type="ECO:0000313" key="14">
    <source>
        <dbReference type="Proteomes" id="UP000001861"/>
    </source>
</evidence>
<dbReference type="eggNOG" id="KOG0156">
    <property type="taxonomic scope" value="Eukaryota"/>
</dbReference>
<keyword evidence="5 12" id="KW-0812">Transmembrane</keyword>
<comment type="subcellular location">
    <subcellularLocation>
        <location evidence="2">Membrane</location>
        <topology evidence="2">Single-pass membrane protein</topology>
    </subcellularLocation>
</comment>
<dbReference type="Gene3D" id="1.10.630.10">
    <property type="entry name" value="Cytochrome P450"/>
    <property type="match status" value="1"/>
</dbReference>
<keyword evidence="7 12" id="KW-1133">Transmembrane helix</keyword>
<dbReference type="HOGENOM" id="CLU_001570_21_2_1"/>
<comment type="cofactor">
    <cofactor evidence="1">
        <name>heme</name>
        <dbReference type="ChEBI" id="CHEBI:30413"/>
    </cofactor>
</comment>
<accession>D6RKT7</accession>
<evidence type="ECO:0008006" key="15">
    <source>
        <dbReference type="Google" id="ProtNLM"/>
    </source>
</evidence>
<dbReference type="GO" id="GO:0005506">
    <property type="term" value="F:iron ion binding"/>
    <property type="evidence" value="ECO:0007669"/>
    <property type="project" value="InterPro"/>
</dbReference>
<sequence length="116" mass="13456">MITDTLRDWALSWSAAATVFAGAILAHVFLRQSRRSRYPLPPGPRRIPFLGNAHQMPMAEPWRVYKEWSHKYGDMIYLEAMRQPIVVLNSFKVMQEILVKRAANYSDRIISHPDAM</sequence>
<dbReference type="RefSeq" id="XP_002911974.1">
    <property type="nucleotide sequence ID" value="XM_002911928.1"/>
</dbReference>
<dbReference type="InterPro" id="IPR036396">
    <property type="entry name" value="Cyt_P450_sf"/>
</dbReference>
<dbReference type="GO" id="GO:0016705">
    <property type="term" value="F:oxidoreductase activity, acting on paired donors, with incorporation or reduction of molecular oxygen"/>
    <property type="evidence" value="ECO:0007669"/>
    <property type="project" value="InterPro"/>
</dbReference>